<dbReference type="GO" id="GO:0065002">
    <property type="term" value="P:intracellular protein transmembrane transport"/>
    <property type="evidence" value="ECO:0007669"/>
    <property type="project" value="TreeGrafter"/>
</dbReference>
<evidence type="ECO:0000256" key="7">
    <source>
        <dbReference type="ARBA" id="ARBA00022989"/>
    </source>
</evidence>
<keyword evidence="8 10" id="KW-0811">Translocation</keyword>
<feature type="transmembrane region" description="Helical" evidence="10">
    <location>
        <begin position="55"/>
        <end position="72"/>
    </location>
</feature>
<keyword evidence="4 10" id="KW-1003">Cell membrane</keyword>
<dbReference type="EMBL" id="DVHI01000045">
    <property type="protein sequence ID" value="HIR62591.1"/>
    <property type="molecule type" value="Genomic_DNA"/>
</dbReference>
<dbReference type="PANTHER" id="PTHR34182:SF1">
    <property type="entry name" value="PROTEIN-EXPORT MEMBRANE PROTEIN SECG"/>
    <property type="match status" value="1"/>
</dbReference>
<comment type="similarity">
    <text evidence="2 10">Belongs to the SecG family.</text>
</comment>
<dbReference type="GO" id="GO:0009306">
    <property type="term" value="P:protein secretion"/>
    <property type="evidence" value="ECO:0007669"/>
    <property type="project" value="UniProtKB-UniRule"/>
</dbReference>
<dbReference type="GO" id="GO:0015450">
    <property type="term" value="F:protein-transporting ATPase activity"/>
    <property type="evidence" value="ECO:0007669"/>
    <property type="project" value="UniProtKB-UniRule"/>
</dbReference>
<comment type="caution">
    <text evidence="10">Lacks conserved residue(s) required for the propagation of feature annotation.</text>
</comment>
<dbReference type="InterPro" id="IPR004692">
    <property type="entry name" value="SecG"/>
</dbReference>
<dbReference type="Proteomes" id="UP000886744">
    <property type="component" value="Unassembled WGS sequence"/>
</dbReference>
<keyword evidence="5 10" id="KW-0812">Transmembrane</keyword>
<evidence type="ECO:0000313" key="12">
    <source>
        <dbReference type="EMBL" id="HIR62591.1"/>
    </source>
</evidence>
<dbReference type="PANTHER" id="PTHR34182">
    <property type="entry name" value="PROTEIN-EXPORT MEMBRANE PROTEIN SECG"/>
    <property type="match status" value="1"/>
</dbReference>
<sequence>MFIAILILIIIASILLTFVVLIQNSKGGGLAANFAAGNQTFGVRQTADFLEKATWTLAIIILALCILATAFTPSRKQGDNAVLQRLEQTGTNTGAPEFPTTLPGGEAAPIEPVETPAE</sequence>
<evidence type="ECO:0000256" key="6">
    <source>
        <dbReference type="ARBA" id="ARBA00022927"/>
    </source>
</evidence>
<evidence type="ECO:0000256" key="11">
    <source>
        <dbReference type="SAM" id="MobiDB-lite"/>
    </source>
</evidence>
<evidence type="ECO:0000256" key="2">
    <source>
        <dbReference type="ARBA" id="ARBA00008445"/>
    </source>
</evidence>
<comment type="function">
    <text evidence="10">Involved in protein export. Participates in an early event of protein translocation.</text>
</comment>
<evidence type="ECO:0000256" key="9">
    <source>
        <dbReference type="ARBA" id="ARBA00023136"/>
    </source>
</evidence>
<feature type="region of interest" description="Disordered" evidence="11">
    <location>
        <begin position="85"/>
        <end position="118"/>
    </location>
</feature>
<keyword evidence="6 10" id="KW-0653">Protein transport</keyword>
<evidence type="ECO:0000256" key="3">
    <source>
        <dbReference type="ARBA" id="ARBA00022448"/>
    </source>
</evidence>
<evidence type="ECO:0000256" key="10">
    <source>
        <dbReference type="RuleBase" id="RU365087"/>
    </source>
</evidence>
<gene>
    <name evidence="12" type="primary">secG</name>
    <name evidence="12" type="ORF">IAC94_03590</name>
</gene>
<organism evidence="12 13">
    <name type="scientific">Candidatus Coprenecus avistercoris</name>
    <dbReference type="NCBI Taxonomy" id="2840730"/>
    <lineage>
        <taxon>Bacteria</taxon>
        <taxon>Pseudomonadati</taxon>
        <taxon>Bacteroidota</taxon>
        <taxon>Bacteroidia</taxon>
        <taxon>Bacteroidales</taxon>
        <taxon>Rikenellaceae</taxon>
        <taxon>Rikenellaceae incertae sedis</taxon>
        <taxon>Candidatus Coprenecus</taxon>
    </lineage>
</organism>
<protein>
    <recommendedName>
        <fullName evidence="10">Protein-export membrane protein SecG</fullName>
    </recommendedName>
</protein>
<evidence type="ECO:0000256" key="8">
    <source>
        <dbReference type="ARBA" id="ARBA00023010"/>
    </source>
</evidence>
<reference evidence="12" key="2">
    <citation type="journal article" date="2021" name="PeerJ">
        <title>Extensive microbial diversity within the chicken gut microbiome revealed by metagenomics and culture.</title>
        <authorList>
            <person name="Gilroy R."/>
            <person name="Ravi A."/>
            <person name="Getino M."/>
            <person name="Pursley I."/>
            <person name="Horton D.L."/>
            <person name="Alikhan N.F."/>
            <person name="Baker D."/>
            <person name="Gharbi K."/>
            <person name="Hall N."/>
            <person name="Watson M."/>
            <person name="Adriaenssens E.M."/>
            <person name="Foster-Nyarko E."/>
            <person name="Jarju S."/>
            <person name="Secka A."/>
            <person name="Antonio M."/>
            <person name="Oren A."/>
            <person name="Chaudhuri R.R."/>
            <person name="La Ragione R."/>
            <person name="Hildebrand F."/>
            <person name="Pallen M.J."/>
        </authorList>
    </citation>
    <scope>NUCLEOTIDE SEQUENCE</scope>
    <source>
        <strain evidence="12">ChiHjej13B12-12457</strain>
    </source>
</reference>
<keyword evidence="3 10" id="KW-0813">Transport</keyword>
<dbReference type="AlphaFoldDB" id="A0A9D1E0Y2"/>
<dbReference type="GO" id="GO:0005886">
    <property type="term" value="C:plasma membrane"/>
    <property type="evidence" value="ECO:0007669"/>
    <property type="project" value="UniProtKB-SubCell"/>
</dbReference>
<dbReference type="Pfam" id="PF03840">
    <property type="entry name" value="SecG"/>
    <property type="match status" value="1"/>
</dbReference>
<evidence type="ECO:0000256" key="1">
    <source>
        <dbReference type="ARBA" id="ARBA00004651"/>
    </source>
</evidence>
<dbReference type="NCBIfam" id="TIGR00810">
    <property type="entry name" value="secG"/>
    <property type="match status" value="1"/>
</dbReference>
<dbReference type="PRINTS" id="PR01651">
    <property type="entry name" value="SECGEXPORT"/>
</dbReference>
<keyword evidence="7 10" id="KW-1133">Transmembrane helix</keyword>
<comment type="caution">
    <text evidence="12">The sequence shown here is derived from an EMBL/GenBank/DDBJ whole genome shotgun (WGS) entry which is preliminary data.</text>
</comment>
<reference evidence="12" key="1">
    <citation type="submission" date="2020-10" db="EMBL/GenBank/DDBJ databases">
        <authorList>
            <person name="Gilroy R."/>
        </authorList>
    </citation>
    <scope>NUCLEOTIDE SEQUENCE</scope>
    <source>
        <strain evidence="12">ChiHjej13B12-12457</strain>
    </source>
</reference>
<proteinExistence type="inferred from homology"/>
<evidence type="ECO:0000256" key="4">
    <source>
        <dbReference type="ARBA" id="ARBA00022475"/>
    </source>
</evidence>
<comment type="subcellular location">
    <subcellularLocation>
        <location evidence="1 10">Cell membrane</location>
        <topology evidence="1 10">Multi-pass membrane protein</topology>
    </subcellularLocation>
</comment>
<accession>A0A9D1E0Y2</accession>
<keyword evidence="9 10" id="KW-0472">Membrane</keyword>
<evidence type="ECO:0000256" key="5">
    <source>
        <dbReference type="ARBA" id="ARBA00022692"/>
    </source>
</evidence>
<dbReference type="GO" id="GO:0043952">
    <property type="term" value="P:protein transport by the Sec complex"/>
    <property type="evidence" value="ECO:0007669"/>
    <property type="project" value="TreeGrafter"/>
</dbReference>
<name>A0A9D1E0Y2_9BACT</name>
<evidence type="ECO:0000313" key="13">
    <source>
        <dbReference type="Proteomes" id="UP000886744"/>
    </source>
</evidence>